<dbReference type="AlphaFoldDB" id="E0UK10"/>
<evidence type="ECO:0000256" key="1">
    <source>
        <dbReference type="ARBA" id="ARBA00004953"/>
    </source>
</evidence>
<dbReference type="GO" id="GO:0009236">
    <property type="term" value="P:cobalamin biosynthetic process"/>
    <property type="evidence" value="ECO:0007669"/>
    <property type="project" value="UniProtKB-UniPathway"/>
</dbReference>
<comment type="pathway">
    <text evidence="1">Cofactor biosynthesis; adenosylcobalamin biosynthesis.</text>
</comment>
<dbReference type="InterPro" id="IPR050714">
    <property type="entry name" value="Cobalamin_biosynth_MTase"/>
</dbReference>
<dbReference type="Gene3D" id="3.40.1010.10">
    <property type="entry name" value="Cobalt-precorrin-4 Transmethylase, Domain 1"/>
    <property type="match status" value="1"/>
</dbReference>
<dbReference type="Proteomes" id="UP000008206">
    <property type="component" value="Chromosome"/>
</dbReference>
<dbReference type="InterPro" id="IPR014776">
    <property type="entry name" value="4pyrrole_Mease_sub2"/>
</dbReference>
<reference evidence="8" key="1">
    <citation type="journal article" date="2011" name="MBio">
        <title>Novel metabolic attributes of the genus Cyanothece, comprising a group of unicellular nitrogen-fixing Cyanobacteria.</title>
        <authorList>
            <person name="Bandyopadhyay A."/>
            <person name="Elvitigala T."/>
            <person name="Welsh E."/>
            <person name="Stockel J."/>
            <person name="Liberton M."/>
            <person name="Min H."/>
            <person name="Sherman L.A."/>
            <person name="Pakrasi H.B."/>
        </authorList>
    </citation>
    <scope>NUCLEOTIDE SEQUENCE [LARGE SCALE GENOMIC DNA]</scope>
    <source>
        <strain evidence="8">PCC 7822</strain>
    </source>
</reference>
<feature type="domain" description="Tetrapyrrole methylase" evidence="6">
    <location>
        <begin position="7"/>
        <end position="196"/>
    </location>
</feature>
<dbReference type="NCBIfam" id="TIGR02469">
    <property type="entry name" value="CbiT"/>
    <property type="match status" value="1"/>
</dbReference>
<dbReference type="UniPathway" id="UPA00148"/>
<dbReference type="EMBL" id="CP002198">
    <property type="protein sequence ID" value="ADN14646.1"/>
    <property type="molecule type" value="Genomic_DNA"/>
</dbReference>
<evidence type="ECO:0000256" key="4">
    <source>
        <dbReference type="ARBA" id="ARBA00022679"/>
    </source>
</evidence>
<dbReference type="GO" id="GO:0032259">
    <property type="term" value="P:methylation"/>
    <property type="evidence" value="ECO:0007669"/>
    <property type="project" value="UniProtKB-KW"/>
</dbReference>
<keyword evidence="3 7" id="KW-0489">Methyltransferase</keyword>
<evidence type="ECO:0000313" key="8">
    <source>
        <dbReference type="Proteomes" id="UP000008206"/>
    </source>
</evidence>
<evidence type="ECO:0000313" key="7">
    <source>
        <dbReference type="EMBL" id="ADN14646.1"/>
    </source>
</evidence>
<keyword evidence="8" id="KW-1185">Reference proteome</keyword>
<dbReference type="NCBIfam" id="TIGR02467">
    <property type="entry name" value="CbiE"/>
    <property type="match status" value="1"/>
</dbReference>
<dbReference type="InterPro" id="IPR012818">
    <property type="entry name" value="CbiE"/>
</dbReference>
<keyword evidence="2" id="KW-0169">Cobalamin biosynthesis</keyword>
<dbReference type="PIRSF" id="PIRSF036428">
    <property type="entry name" value="CobL"/>
    <property type="match status" value="1"/>
</dbReference>
<dbReference type="RefSeq" id="WP_013322751.1">
    <property type="nucleotide sequence ID" value="NC_014501.1"/>
</dbReference>
<dbReference type="Pfam" id="PF00590">
    <property type="entry name" value="TP_methylase"/>
    <property type="match status" value="1"/>
</dbReference>
<dbReference type="eggNOG" id="COG2242">
    <property type="taxonomic scope" value="Bacteria"/>
</dbReference>
<dbReference type="PANTHER" id="PTHR43182">
    <property type="entry name" value="COBALT-PRECORRIN-6B C(15)-METHYLTRANSFERASE (DECARBOXYLATING)"/>
    <property type="match status" value="1"/>
</dbReference>
<dbReference type="InterPro" id="IPR035996">
    <property type="entry name" value="4pyrrol_Methylase_sf"/>
</dbReference>
<dbReference type="STRING" id="497965.Cyan7822_2679"/>
<dbReference type="GO" id="GO:0046025">
    <property type="term" value="F:precorrin-6Y C5,15-methyltransferase (decarboxylating) activity"/>
    <property type="evidence" value="ECO:0007669"/>
    <property type="project" value="UniProtKB-EC"/>
</dbReference>
<dbReference type="OrthoDB" id="9780707at2"/>
<dbReference type="InterPro" id="IPR006365">
    <property type="entry name" value="Cbl_synth_CobL"/>
</dbReference>
<protein>
    <submittedName>
        <fullName evidence="7">Precorrin-6y C5,15-methyltransferase (Decarboxylating), CbiE subunit</fullName>
        <ecNumber evidence="7">2.1.1.132</ecNumber>
    </submittedName>
</protein>
<evidence type="ECO:0000256" key="5">
    <source>
        <dbReference type="ARBA" id="ARBA00022691"/>
    </source>
</evidence>
<dbReference type="InterPro" id="IPR029063">
    <property type="entry name" value="SAM-dependent_MTases_sf"/>
</dbReference>
<dbReference type="PANTHER" id="PTHR43182:SF1">
    <property type="entry name" value="COBALT-PRECORRIN-7 C(5)-METHYLTRANSFERASE"/>
    <property type="match status" value="1"/>
</dbReference>
<organism evidence="7 8">
    <name type="scientific">Gloeothece verrucosa (strain PCC 7822)</name>
    <name type="common">Cyanothece sp. (strain PCC 7822)</name>
    <dbReference type="NCBI Taxonomy" id="497965"/>
    <lineage>
        <taxon>Bacteria</taxon>
        <taxon>Bacillati</taxon>
        <taxon>Cyanobacteriota</taxon>
        <taxon>Cyanophyceae</taxon>
        <taxon>Oscillatoriophycideae</taxon>
        <taxon>Chroococcales</taxon>
        <taxon>Aphanothecaceae</taxon>
        <taxon>Gloeothece</taxon>
        <taxon>Gloeothece verrucosa</taxon>
    </lineage>
</organism>
<dbReference type="eggNOG" id="COG2241">
    <property type="taxonomic scope" value="Bacteria"/>
</dbReference>
<dbReference type="GO" id="GO:0008276">
    <property type="term" value="F:protein methyltransferase activity"/>
    <property type="evidence" value="ECO:0007669"/>
    <property type="project" value="InterPro"/>
</dbReference>
<dbReference type="InterPro" id="IPR014777">
    <property type="entry name" value="4pyrrole_Mease_sub1"/>
</dbReference>
<keyword evidence="4 7" id="KW-0808">Transferase</keyword>
<keyword evidence="5" id="KW-0949">S-adenosyl-L-methionine</keyword>
<dbReference type="KEGG" id="cyj:Cyan7822_2679"/>
<dbReference type="Gene3D" id="3.30.950.10">
    <property type="entry name" value="Methyltransferase, Cobalt-precorrin-4 Transmethylase, Domain 2"/>
    <property type="match status" value="1"/>
</dbReference>
<evidence type="ECO:0000256" key="3">
    <source>
        <dbReference type="ARBA" id="ARBA00022603"/>
    </source>
</evidence>
<dbReference type="Gene3D" id="3.40.50.150">
    <property type="entry name" value="Vaccinia Virus protein VP39"/>
    <property type="match status" value="1"/>
</dbReference>
<dbReference type="SUPFAM" id="SSF53335">
    <property type="entry name" value="S-adenosyl-L-methionine-dependent methyltransferases"/>
    <property type="match status" value="1"/>
</dbReference>
<dbReference type="HOGENOM" id="CLU_031955_1_2_3"/>
<evidence type="ECO:0000256" key="2">
    <source>
        <dbReference type="ARBA" id="ARBA00022573"/>
    </source>
</evidence>
<proteinExistence type="predicted"/>
<dbReference type="EC" id="2.1.1.132" evidence="7"/>
<dbReference type="InterPro" id="IPR014008">
    <property type="entry name" value="Cbl_synth_MTase_CbiT"/>
</dbReference>
<accession>E0UK10</accession>
<evidence type="ECO:0000259" key="6">
    <source>
        <dbReference type="Pfam" id="PF00590"/>
    </source>
</evidence>
<dbReference type="CDD" id="cd11644">
    <property type="entry name" value="Precorrin-6Y-MT"/>
    <property type="match status" value="1"/>
</dbReference>
<dbReference type="SUPFAM" id="SSF53790">
    <property type="entry name" value="Tetrapyrrole methylase"/>
    <property type="match status" value="1"/>
</dbReference>
<sequence>MINHQDKIHVVGIGLDGSLGLTDKVRRLIEEATFLVGSQRHLSYFPHHPAQKVILGNFLEAIVDIRRAFQEGKRIVILVSGDPLFFGLGRLLLEKFPSDLLNFHPHLNCVQLAFNRLKIPWQDAKIFSAHGRSLDELSLLLQQGEEKIAILTDGDNSPSAIARFYQSLALPIPYQFWVCENLEAAQEKIYQFSPEEIATLASLSDNHFAALNVVILIRQHNLSENPLLLNNLPLIGLSDQTFISFSDRPGLMTKREIRLMILGELALQPGQIVWDIGAGTGSVSLEIGRLCPTSQVYAIEKTAMGITLIEQNRQRLQVNNVIPIAGTAPEILHQLPQPQRIFIGGSGGNLRNILEVCGDKLAANGLVVLAFATVEHINESVQWFSQNNWHYRLLQVSISRSVAVGKFTRFSPLNPVTIITANLSLHFFHE</sequence>
<dbReference type="CDD" id="cd02440">
    <property type="entry name" value="AdoMet_MTases"/>
    <property type="match status" value="1"/>
</dbReference>
<dbReference type="InterPro" id="IPR000878">
    <property type="entry name" value="4pyrrol_Mease"/>
</dbReference>
<name>E0UK10_GLOV7</name>
<gene>
    <name evidence="7" type="ordered locus">Cyan7822_2679</name>
</gene>